<name>A0A812NBC5_9DINO</name>
<reference evidence="1" key="1">
    <citation type="submission" date="2021-02" db="EMBL/GenBank/DDBJ databases">
        <authorList>
            <person name="Dougan E. K."/>
            <person name="Rhodes N."/>
            <person name="Thang M."/>
            <person name="Chan C."/>
        </authorList>
    </citation>
    <scope>NUCLEOTIDE SEQUENCE</scope>
</reference>
<proteinExistence type="predicted"/>
<dbReference type="AlphaFoldDB" id="A0A812NBC5"/>
<keyword evidence="2" id="KW-1185">Reference proteome</keyword>
<accession>A0A812NBC5</accession>
<evidence type="ECO:0000313" key="1">
    <source>
        <dbReference type="EMBL" id="CAE7279682.1"/>
    </source>
</evidence>
<dbReference type="EMBL" id="CAJNDS010001791">
    <property type="protein sequence ID" value="CAE7279682.1"/>
    <property type="molecule type" value="Genomic_DNA"/>
</dbReference>
<sequence length="527" mass="58602">MNLLGSAERGGGAAGELVFQKHSPADILAPSPSGPSALVRPSTLPARDLPRSMQIVVVLSLLAVVSCKYVIPPLQTLLEELEGPEISTRSTLEEAAFSQPSHPKLVQVEGMFNRALDQNIGFQNDIVSNYTMSPEMESYWPLFMETLQKDVEYIPAVQRKLKPYRSQVVKIDITEEEAAALREEMDQVSEFQRLLRARLNFKGFTTLDAEFTLAAFFHPTAVKILKRNMAMIKAYNPGVKIVQVNTFRHKVGMPIGDSDGVHCTFSSMPADAELCVSESFPSQVNFHVALSPVTQGSKPFLVWETPTVQRMTPNYAYKSLLEGGYIDDSNRDLMQKALFLGTYPHFSNRTDRKLANFAANFFNVHLWSMRHRADPAQVPGQYAAIDVGEALAFDAFQKHAGVVFNITDDRYSMVFRTSGSALEGDDVVTNHPHLYKNEQDSLYMEKALGAMEEIFGYNVREKIFEDGANGRGSADFTAISVEPRPGAVSIDGMLRHFEAAKGFFAQRPLVLSEEAVRKIVEAEAMQV</sequence>
<dbReference type="Proteomes" id="UP000604046">
    <property type="component" value="Unassembled WGS sequence"/>
</dbReference>
<protein>
    <submittedName>
        <fullName evidence="1">Uncharacterized protein</fullName>
    </submittedName>
</protein>
<evidence type="ECO:0000313" key="2">
    <source>
        <dbReference type="Proteomes" id="UP000604046"/>
    </source>
</evidence>
<organism evidence="1 2">
    <name type="scientific">Symbiodinium natans</name>
    <dbReference type="NCBI Taxonomy" id="878477"/>
    <lineage>
        <taxon>Eukaryota</taxon>
        <taxon>Sar</taxon>
        <taxon>Alveolata</taxon>
        <taxon>Dinophyceae</taxon>
        <taxon>Suessiales</taxon>
        <taxon>Symbiodiniaceae</taxon>
        <taxon>Symbiodinium</taxon>
    </lineage>
</organism>
<gene>
    <name evidence="1" type="ORF">SNAT2548_LOCUS14823</name>
</gene>
<comment type="caution">
    <text evidence="1">The sequence shown here is derived from an EMBL/GenBank/DDBJ whole genome shotgun (WGS) entry which is preliminary data.</text>
</comment>